<dbReference type="Gene3D" id="3.90.550.10">
    <property type="entry name" value="Spore Coat Polysaccharide Biosynthesis Protein SpsA, Chain A"/>
    <property type="match status" value="1"/>
</dbReference>
<evidence type="ECO:0000256" key="9">
    <source>
        <dbReference type="ARBA" id="ARBA00023136"/>
    </source>
</evidence>
<dbReference type="GO" id="GO:0018991">
    <property type="term" value="P:egg-laying behavior"/>
    <property type="evidence" value="ECO:0007669"/>
    <property type="project" value="EnsemblMetazoa"/>
</dbReference>
<dbReference type="InterPro" id="IPR029044">
    <property type="entry name" value="Nucleotide-diphossugar_trans"/>
</dbReference>
<dbReference type="GO" id="GO:0030166">
    <property type="term" value="P:proteoglycan biosynthetic process"/>
    <property type="evidence" value="ECO:0000318"/>
    <property type="project" value="GO_Central"/>
</dbReference>
<dbReference type="GO" id="GO:0022604">
    <property type="term" value="P:regulation of cell morphogenesis"/>
    <property type="evidence" value="ECO:0007669"/>
    <property type="project" value="EnsemblMetazoa"/>
</dbReference>
<keyword evidence="7 11" id="KW-0735">Signal-anchor</keyword>
<keyword evidence="9 11" id="KW-0472">Membrane</keyword>
<evidence type="ECO:0000256" key="10">
    <source>
        <dbReference type="ARBA" id="ARBA00023180"/>
    </source>
</evidence>
<evidence type="ECO:0000313" key="13">
    <source>
        <dbReference type="Proteomes" id="UP000005239"/>
    </source>
</evidence>
<gene>
    <name evidence="12" type="primary">WBGene00205581</name>
</gene>
<dbReference type="PRINTS" id="PR02050">
    <property type="entry name" value="B14GALTRFASE"/>
</dbReference>
<keyword evidence="8 11" id="KW-1133">Transmembrane helix</keyword>
<sequence>MLSLRRCFRTCLILPALSLLIGFYLIYQLYDWNREIEWCVVFLGFIVDRSNYSRAGWEHSTTPFKHRLCVLVPFRDREVELTQFVPHLKRFIRSQNVDNEFIILNQTDSFRFNRASLINVGWFEADRIGCDYIVMHDVDLLPLNPNLEYTFPGEGTVRHIAAPQYHPKYNYDKFVGGILMLTTRDYKKIHGMSNKYWGWGLEDDEFFLRIRDGNLKLIRPEGLTTNRNTTFHHIHGTNRKRDQTRRNERTEREIAEKRRRDITGGLSNTRYKIVKRARNPIGTDPVTILNVDLHCDTVKYPYCLPT</sequence>
<keyword evidence="11" id="KW-0479">Metal-binding</keyword>
<keyword evidence="5 11" id="KW-0808">Transferase</keyword>
<evidence type="ECO:0000256" key="4">
    <source>
        <dbReference type="ARBA" id="ARBA00022676"/>
    </source>
</evidence>
<keyword evidence="13" id="KW-1185">Reference proteome</keyword>
<dbReference type="AlphaFoldDB" id="A0A2A6BVY7"/>
<dbReference type="OrthoDB" id="6020664at2759"/>
<dbReference type="PANTHER" id="PTHR19300">
    <property type="entry name" value="BETA-1,4-GALACTOSYLTRANSFERASE"/>
    <property type="match status" value="1"/>
</dbReference>
<dbReference type="GO" id="GO:0046525">
    <property type="term" value="F:xylosylprotein 4-beta-galactosyltransferase activity"/>
    <property type="evidence" value="ECO:0000318"/>
    <property type="project" value="GO_Central"/>
</dbReference>
<organism evidence="12 13">
    <name type="scientific">Pristionchus pacificus</name>
    <name type="common">Parasitic nematode worm</name>
    <dbReference type="NCBI Taxonomy" id="54126"/>
    <lineage>
        <taxon>Eukaryota</taxon>
        <taxon>Metazoa</taxon>
        <taxon>Ecdysozoa</taxon>
        <taxon>Nematoda</taxon>
        <taxon>Chromadorea</taxon>
        <taxon>Rhabditida</taxon>
        <taxon>Rhabditina</taxon>
        <taxon>Diplogasteromorpha</taxon>
        <taxon>Diplogasteroidea</taxon>
        <taxon>Neodiplogasteridae</taxon>
        <taxon>Pristionchus</taxon>
    </lineage>
</organism>
<comment type="cofactor">
    <cofactor evidence="11">
        <name>Mn(2+)</name>
        <dbReference type="ChEBI" id="CHEBI:29035"/>
    </cofactor>
</comment>
<comment type="pathway">
    <text evidence="2 11">Protein modification; protein glycosylation.</text>
</comment>
<evidence type="ECO:0000256" key="1">
    <source>
        <dbReference type="ARBA" id="ARBA00004606"/>
    </source>
</evidence>
<dbReference type="GO" id="GO:0046872">
    <property type="term" value="F:metal ion binding"/>
    <property type="evidence" value="ECO:0007669"/>
    <property type="project" value="UniProtKB-UniRule"/>
</dbReference>
<evidence type="ECO:0000313" key="12">
    <source>
        <dbReference type="EnsemblMetazoa" id="PPA32721.1"/>
    </source>
</evidence>
<evidence type="ECO:0000256" key="7">
    <source>
        <dbReference type="ARBA" id="ARBA00022968"/>
    </source>
</evidence>
<evidence type="ECO:0000256" key="11">
    <source>
        <dbReference type="RuleBase" id="RU368121"/>
    </source>
</evidence>
<comment type="subcellular location">
    <subcellularLocation>
        <location evidence="1 11">Membrane</location>
        <topology evidence="1 11">Single-pass type II membrane protein</topology>
    </subcellularLocation>
</comment>
<dbReference type="PANTHER" id="PTHR19300:SF30">
    <property type="entry name" value="BETA-1,4-GALACTOSYLTRANSFERASE 7"/>
    <property type="match status" value="1"/>
</dbReference>
<dbReference type="InterPro" id="IPR027791">
    <property type="entry name" value="Galactosyl_T_C"/>
</dbReference>
<keyword evidence="11" id="KW-0464">Manganese</keyword>
<dbReference type="GO" id="GO:0050650">
    <property type="term" value="P:chondroitin sulfate proteoglycan biosynthetic process"/>
    <property type="evidence" value="ECO:0007669"/>
    <property type="project" value="EnsemblMetazoa"/>
</dbReference>
<keyword evidence="4 11" id="KW-0328">Glycosyltransferase</keyword>
<dbReference type="EC" id="2.4.1.-" evidence="11"/>
<dbReference type="GO" id="GO:0009792">
    <property type="term" value="P:embryo development ending in birth or egg hatching"/>
    <property type="evidence" value="ECO:0007669"/>
    <property type="project" value="EnsemblMetazoa"/>
</dbReference>
<dbReference type="Pfam" id="PF13733">
    <property type="entry name" value="Glyco_transf_7N"/>
    <property type="match status" value="1"/>
</dbReference>
<name>A0A2A6BVY7_PRIPA</name>
<protein>
    <recommendedName>
        <fullName evidence="11">Beta-1,4-N-acetylgalactosaminyltransferase</fullName>
        <ecNumber evidence="11">2.4.1.-</ecNumber>
    </recommendedName>
    <alternativeName>
        <fullName evidence="11">Beta-4-GalNAcT</fullName>
    </alternativeName>
</protein>
<feature type="transmembrane region" description="Helical" evidence="11">
    <location>
        <begin position="12"/>
        <end position="30"/>
    </location>
</feature>
<accession>A0A8R1UL79</accession>
<evidence type="ECO:0000256" key="5">
    <source>
        <dbReference type="ARBA" id="ARBA00022679"/>
    </source>
</evidence>
<evidence type="ECO:0000256" key="3">
    <source>
        <dbReference type="ARBA" id="ARBA00005735"/>
    </source>
</evidence>
<dbReference type="InterPro" id="IPR027995">
    <property type="entry name" value="Galactosyl_T_N"/>
</dbReference>
<dbReference type="GO" id="GO:0048680">
    <property type="term" value="P:positive regulation of axon regeneration"/>
    <property type="evidence" value="ECO:0007669"/>
    <property type="project" value="EnsemblMetazoa"/>
</dbReference>
<dbReference type="GO" id="GO:0002009">
    <property type="term" value="P:morphogenesis of an epithelium"/>
    <property type="evidence" value="ECO:0007669"/>
    <property type="project" value="EnsemblMetazoa"/>
</dbReference>
<dbReference type="GO" id="GO:0016020">
    <property type="term" value="C:membrane"/>
    <property type="evidence" value="ECO:0007669"/>
    <property type="project" value="UniProtKB-SubCell"/>
</dbReference>
<dbReference type="GO" id="GO:0040025">
    <property type="term" value="P:vulval development"/>
    <property type="evidence" value="ECO:0007669"/>
    <property type="project" value="EnsemblMetazoa"/>
</dbReference>
<dbReference type="GO" id="GO:0015012">
    <property type="term" value="P:heparan sulfate proteoglycan biosynthetic process"/>
    <property type="evidence" value="ECO:0007669"/>
    <property type="project" value="EnsemblMetazoa"/>
</dbReference>
<proteinExistence type="inferred from homology"/>
<comment type="function">
    <text evidence="11">Catalyzes the transfer of galactose onto proteins or lipids.</text>
</comment>
<evidence type="ECO:0000256" key="8">
    <source>
        <dbReference type="ARBA" id="ARBA00022989"/>
    </source>
</evidence>
<dbReference type="GO" id="GO:0005975">
    <property type="term" value="P:carbohydrate metabolic process"/>
    <property type="evidence" value="ECO:0007669"/>
    <property type="project" value="InterPro"/>
</dbReference>
<dbReference type="InterPro" id="IPR003859">
    <property type="entry name" value="Galactosyl_T"/>
</dbReference>
<dbReference type="GO" id="GO:0005794">
    <property type="term" value="C:Golgi apparatus"/>
    <property type="evidence" value="ECO:0000318"/>
    <property type="project" value="GO_Central"/>
</dbReference>
<reference evidence="13" key="1">
    <citation type="journal article" date="2008" name="Nat. Genet.">
        <title>The Pristionchus pacificus genome provides a unique perspective on nematode lifestyle and parasitism.</title>
        <authorList>
            <person name="Dieterich C."/>
            <person name="Clifton S.W."/>
            <person name="Schuster L.N."/>
            <person name="Chinwalla A."/>
            <person name="Delehaunty K."/>
            <person name="Dinkelacker I."/>
            <person name="Fulton L."/>
            <person name="Fulton R."/>
            <person name="Godfrey J."/>
            <person name="Minx P."/>
            <person name="Mitreva M."/>
            <person name="Roeseler W."/>
            <person name="Tian H."/>
            <person name="Witte H."/>
            <person name="Yang S.P."/>
            <person name="Wilson R.K."/>
            <person name="Sommer R.J."/>
        </authorList>
    </citation>
    <scope>NUCLEOTIDE SEQUENCE [LARGE SCALE GENOMIC DNA]</scope>
    <source>
        <strain evidence="13">PS312</strain>
    </source>
</reference>
<dbReference type="Proteomes" id="UP000005239">
    <property type="component" value="Unassembled WGS sequence"/>
</dbReference>
<dbReference type="EnsemblMetazoa" id="PPA32721.1">
    <property type="protein sequence ID" value="PPA32721.1"/>
    <property type="gene ID" value="WBGene00205581"/>
</dbReference>
<dbReference type="SUPFAM" id="SSF53448">
    <property type="entry name" value="Nucleotide-diphospho-sugar transferases"/>
    <property type="match status" value="1"/>
</dbReference>
<comment type="similarity">
    <text evidence="3 11">Belongs to the glycosyltransferase 7 family.</text>
</comment>
<reference evidence="12" key="2">
    <citation type="submission" date="2022-06" db="UniProtKB">
        <authorList>
            <consortium name="EnsemblMetazoa"/>
        </authorList>
    </citation>
    <scope>IDENTIFICATION</scope>
    <source>
        <strain evidence="12">PS312</strain>
    </source>
</reference>
<dbReference type="Pfam" id="PF02709">
    <property type="entry name" value="Glyco_transf_7C"/>
    <property type="match status" value="1"/>
</dbReference>
<keyword evidence="10 11" id="KW-0325">Glycoprotein</keyword>
<accession>A0A2A6BVY7</accession>
<keyword evidence="6 11" id="KW-0812">Transmembrane</keyword>
<evidence type="ECO:0000256" key="6">
    <source>
        <dbReference type="ARBA" id="ARBA00022692"/>
    </source>
</evidence>
<evidence type="ECO:0000256" key="2">
    <source>
        <dbReference type="ARBA" id="ARBA00004922"/>
    </source>
</evidence>